<dbReference type="Proteomes" id="UP001642360">
    <property type="component" value="Unassembled WGS sequence"/>
</dbReference>
<accession>A0ABC8R564</accession>
<name>A0ABC8R564_9AQUA</name>
<evidence type="ECO:0000313" key="2">
    <source>
        <dbReference type="Proteomes" id="UP001642360"/>
    </source>
</evidence>
<organism evidence="1 2">
    <name type="scientific">Ilex paraguariensis</name>
    <name type="common">yerba mate</name>
    <dbReference type="NCBI Taxonomy" id="185542"/>
    <lineage>
        <taxon>Eukaryota</taxon>
        <taxon>Viridiplantae</taxon>
        <taxon>Streptophyta</taxon>
        <taxon>Embryophyta</taxon>
        <taxon>Tracheophyta</taxon>
        <taxon>Spermatophyta</taxon>
        <taxon>Magnoliopsida</taxon>
        <taxon>eudicotyledons</taxon>
        <taxon>Gunneridae</taxon>
        <taxon>Pentapetalae</taxon>
        <taxon>asterids</taxon>
        <taxon>campanulids</taxon>
        <taxon>Aquifoliales</taxon>
        <taxon>Aquifoliaceae</taxon>
        <taxon>Ilex</taxon>
    </lineage>
</organism>
<evidence type="ECO:0000313" key="1">
    <source>
        <dbReference type="EMBL" id="CAK9139202.1"/>
    </source>
</evidence>
<dbReference type="AlphaFoldDB" id="A0ABC8R564"/>
<gene>
    <name evidence="1" type="ORF">ILEXP_LOCUS6589</name>
</gene>
<dbReference type="EMBL" id="CAUOFW020000947">
    <property type="protein sequence ID" value="CAK9139202.1"/>
    <property type="molecule type" value="Genomic_DNA"/>
</dbReference>
<protein>
    <submittedName>
        <fullName evidence="1">Uncharacterized protein</fullName>
    </submittedName>
</protein>
<keyword evidence="2" id="KW-1185">Reference proteome</keyword>
<reference evidence="1 2" key="1">
    <citation type="submission" date="2024-02" db="EMBL/GenBank/DDBJ databases">
        <authorList>
            <person name="Vignale AGUSTIN F."/>
            <person name="Sosa J E."/>
            <person name="Modenutti C."/>
        </authorList>
    </citation>
    <scope>NUCLEOTIDE SEQUENCE [LARGE SCALE GENOMIC DNA]</scope>
</reference>
<sequence>MVVEQNRELDRILKVAERSKRMARDVASKVKELHSSLQTNFEACQDSFKEDEDKAYDESFKKFEHDRVDPYVCGVNVPTVSELYSRHAVTIPGGSLAQTDPPTVESPTTDVLVADHSPTDLCAVIFAR</sequence>
<comment type="caution">
    <text evidence="1">The sequence shown here is derived from an EMBL/GenBank/DDBJ whole genome shotgun (WGS) entry which is preliminary data.</text>
</comment>
<proteinExistence type="predicted"/>